<evidence type="ECO:0000313" key="3">
    <source>
        <dbReference type="Proteomes" id="UP000552038"/>
    </source>
</evidence>
<dbReference type="GO" id="GO:0006508">
    <property type="term" value="P:proteolysis"/>
    <property type="evidence" value="ECO:0007669"/>
    <property type="project" value="UniProtKB-KW"/>
</dbReference>
<sequence>MANKNNKKVLSLIMSIAMAISLMSPAVSAYEGSANNSTEKLLHLRSGTINLQNENEQYGLQFDEESTQRQLYVVQFNDVITDSSK</sequence>
<name>A0AAP6ZWA2_PAEAL</name>
<dbReference type="Proteomes" id="UP000552038">
    <property type="component" value="Unassembled WGS sequence"/>
</dbReference>
<keyword evidence="1" id="KW-0732">Signal</keyword>
<evidence type="ECO:0000313" key="2">
    <source>
        <dbReference type="EMBL" id="NOJ71209.1"/>
    </source>
</evidence>
<feature type="non-terminal residue" evidence="2">
    <location>
        <position position="85"/>
    </location>
</feature>
<dbReference type="AlphaFoldDB" id="A0AAP6ZWA2"/>
<keyword evidence="2" id="KW-0378">Hydrolase</keyword>
<reference evidence="2 3" key="1">
    <citation type="submission" date="2020-05" db="EMBL/GenBank/DDBJ databases">
        <title>Whole genome sequencing and identification of novel metabolites from Paenibacillus alvei strain JR949.</title>
        <authorList>
            <person name="Rajendhran J."/>
            <person name="Sree Pranav P."/>
            <person name="Mahalakshmi B."/>
            <person name="Karthikeyan R."/>
        </authorList>
    </citation>
    <scope>NUCLEOTIDE SEQUENCE [LARGE SCALE GENOMIC DNA]</scope>
    <source>
        <strain evidence="2 3">JR949</strain>
    </source>
</reference>
<organism evidence="2 3">
    <name type="scientific">Paenibacillus alvei</name>
    <name type="common">Bacillus alvei</name>
    <dbReference type="NCBI Taxonomy" id="44250"/>
    <lineage>
        <taxon>Bacteria</taxon>
        <taxon>Bacillati</taxon>
        <taxon>Bacillota</taxon>
        <taxon>Bacilli</taxon>
        <taxon>Bacillales</taxon>
        <taxon>Paenibacillaceae</taxon>
        <taxon>Paenibacillus</taxon>
    </lineage>
</organism>
<gene>
    <name evidence="2" type="ORF">HMI46_11640</name>
</gene>
<accession>A0AAP6ZWA2</accession>
<comment type="caution">
    <text evidence="2">The sequence shown here is derived from an EMBL/GenBank/DDBJ whole genome shotgun (WGS) entry which is preliminary data.</text>
</comment>
<evidence type="ECO:0000256" key="1">
    <source>
        <dbReference type="SAM" id="SignalP"/>
    </source>
</evidence>
<protein>
    <submittedName>
        <fullName evidence="2">Serine protease</fullName>
    </submittedName>
</protein>
<feature type="signal peptide" evidence="1">
    <location>
        <begin position="1"/>
        <end position="29"/>
    </location>
</feature>
<dbReference type="EMBL" id="JABFOR010000011">
    <property type="protein sequence ID" value="NOJ71209.1"/>
    <property type="molecule type" value="Genomic_DNA"/>
</dbReference>
<keyword evidence="2" id="KW-0645">Protease</keyword>
<dbReference type="GO" id="GO:0008233">
    <property type="term" value="F:peptidase activity"/>
    <property type="evidence" value="ECO:0007669"/>
    <property type="project" value="UniProtKB-KW"/>
</dbReference>
<proteinExistence type="predicted"/>
<feature type="chain" id="PRO_5042946938" evidence="1">
    <location>
        <begin position="30"/>
        <end position="85"/>
    </location>
</feature>